<dbReference type="Ensembl" id="ENSSTUT00000043278.1">
    <property type="protein sequence ID" value="ENSSTUP00000041431.1"/>
    <property type="gene ID" value="ENSSTUG00000015357.1"/>
</dbReference>
<evidence type="ECO:0000313" key="14">
    <source>
        <dbReference type="Ensembl" id="ENSSTUP00000041431.1"/>
    </source>
</evidence>
<feature type="domain" description="Transketolase-like pyrimidine-binding" evidence="13">
    <location>
        <begin position="454"/>
        <end position="657"/>
    </location>
</feature>
<dbReference type="Gene3D" id="3.40.50.12470">
    <property type="match status" value="1"/>
</dbReference>
<dbReference type="PIRSF" id="PIRSF000157">
    <property type="entry name" value="Oxoglu_dh_E1"/>
    <property type="match status" value="1"/>
</dbReference>
<comment type="cofactor">
    <cofactor evidence="1">
        <name>thiamine diphosphate</name>
        <dbReference type="ChEBI" id="CHEBI:58937"/>
    </cofactor>
</comment>
<dbReference type="GO" id="GO:0016624">
    <property type="term" value="F:oxidoreductase activity, acting on the aldehyde or oxo group of donors, disulfide as acceptor"/>
    <property type="evidence" value="ECO:0007669"/>
    <property type="project" value="InterPro"/>
</dbReference>
<keyword evidence="15" id="KW-1185">Reference proteome</keyword>
<keyword evidence="5" id="KW-0786">Thiamine pyrophosphate</keyword>
<evidence type="ECO:0000256" key="11">
    <source>
        <dbReference type="ARBA" id="ARBA00045379"/>
    </source>
</evidence>
<name>A0A673Z572_SALTR</name>
<dbReference type="Pfam" id="PF16870">
    <property type="entry name" value="OxoGdeHyase_C"/>
    <property type="match status" value="1"/>
</dbReference>
<dbReference type="PANTHER" id="PTHR23152">
    <property type="entry name" value="2-OXOGLUTARATE DEHYDROGENASE"/>
    <property type="match status" value="1"/>
</dbReference>
<evidence type="ECO:0000256" key="8">
    <source>
        <dbReference type="ARBA" id="ARBA00042094"/>
    </source>
</evidence>
<dbReference type="FunFam" id="1.10.287.1150:FF:000005">
    <property type="entry name" value="probable 2-oxoglutarate dehydrogenase E1 component DHKTD1, mitochondrial"/>
    <property type="match status" value="1"/>
</dbReference>
<dbReference type="Proteomes" id="UP000472277">
    <property type="component" value="Chromosome 7"/>
</dbReference>
<dbReference type="InterPro" id="IPR029061">
    <property type="entry name" value="THDP-binding"/>
</dbReference>
<dbReference type="InterPro" id="IPR005475">
    <property type="entry name" value="Transketolase-like_Pyr-bd"/>
</dbReference>
<dbReference type="Gene3D" id="1.10.287.1150">
    <property type="entry name" value="TPP helical domain"/>
    <property type="match status" value="1"/>
</dbReference>
<dbReference type="Gene3D" id="3.40.50.11610">
    <property type="entry name" value="Multifunctional 2-oxoglutarate metabolism enzyme, C-terminal domain"/>
    <property type="match status" value="1"/>
</dbReference>
<evidence type="ECO:0000256" key="9">
    <source>
        <dbReference type="ARBA" id="ARBA00042537"/>
    </source>
</evidence>
<proteinExistence type="inferred from homology"/>
<evidence type="ECO:0000259" key="13">
    <source>
        <dbReference type="SMART" id="SM00861"/>
    </source>
</evidence>
<comment type="similarity">
    <text evidence="2">Belongs to the alpha-ketoglutarate dehydrogenase family.</text>
</comment>
<comment type="catalytic activity">
    <reaction evidence="12">
        <text>N(6)-[(R)-lipoyl]-L-lysyl-[protein] + 2-oxoadipate + H(+) = N(6)-[(R)-S(8)-glutaryldihydrolipoyl]-L-lysyl-[protein] + CO2</text>
        <dbReference type="Rhea" id="RHEA:69576"/>
        <dbReference type="Rhea" id="RHEA-COMP:10474"/>
        <dbReference type="Rhea" id="RHEA-COMP:20093"/>
        <dbReference type="ChEBI" id="CHEBI:15378"/>
        <dbReference type="ChEBI" id="CHEBI:16526"/>
        <dbReference type="ChEBI" id="CHEBI:57499"/>
        <dbReference type="ChEBI" id="CHEBI:83099"/>
        <dbReference type="ChEBI" id="CHEBI:184385"/>
    </reaction>
    <physiologicalReaction direction="left-to-right" evidence="12">
        <dbReference type="Rhea" id="RHEA:69577"/>
    </physiologicalReaction>
</comment>
<evidence type="ECO:0000256" key="7">
    <source>
        <dbReference type="ARBA" id="ARBA00041619"/>
    </source>
</evidence>
<evidence type="ECO:0000256" key="3">
    <source>
        <dbReference type="ARBA" id="ARBA00022946"/>
    </source>
</evidence>
<dbReference type="PANTHER" id="PTHR23152:SF4">
    <property type="entry name" value="2-OXOADIPATE DEHYDROGENASE COMPLEX COMPONENT E1"/>
    <property type="match status" value="1"/>
</dbReference>
<accession>A0A673Z572</accession>
<protein>
    <recommendedName>
        <fullName evidence="6">2-oxoadipate dehydrogenase complex component E1</fullName>
    </recommendedName>
    <alternativeName>
        <fullName evidence="7">2-oxoadipate dehydrogenase, mitochondrial</fullName>
    </alternativeName>
    <alternativeName>
        <fullName evidence="10">Alpha-ketoadipate dehydrogenase</fullName>
    </alternativeName>
    <alternativeName>
        <fullName evidence="8">Dehydrogenase E1 and transketolase domain-containing protein 1</fullName>
    </alternativeName>
    <alternativeName>
        <fullName evidence="9">Probable 2-oxoglutarate dehydrogenase E1 component DHKTD1, mitochondrial</fullName>
    </alternativeName>
</protein>
<dbReference type="Gene3D" id="3.40.50.970">
    <property type="match status" value="2"/>
</dbReference>
<dbReference type="AlphaFoldDB" id="A0A673Z572"/>
<evidence type="ECO:0000256" key="4">
    <source>
        <dbReference type="ARBA" id="ARBA00023002"/>
    </source>
</evidence>
<gene>
    <name evidence="14" type="primary">DHTKD1</name>
    <name evidence="14" type="synonym">LOC115197645</name>
</gene>
<dbReference type="SMART" id="SM00861">
    <property type="entry name" value="Transket_pyr"/>
    <property type="match status" value="1"/>
</dbReference>
<evidence type="ECO:0000256" key="2">
    <source>
        <dbReference type="ARBA" id="ARBA00006936"/>
    </source>
</evidence>
<evidence type="ECO:0000256" key="1">
    <source>
        <dbReference type="ARBA" id="ARBA00001964"/>
    </source>
</evidence>
<evidence type="ECO:0000256" key="10">
    <source>
        <dbReference type="ARBA" id="ARBA00042817"/>
    </source>
</evidence>
<dbReference type="GeneTree" id="ENSGT00950000183125"/>
<dbReference type="InterPro" id="IPR042179">
    <property type="entry name" value="KGD_C_sf"/>
</dbReference>
<evidence type="ECO:0000256" key="6">
    <source>
        <dbReference type="ARBA" id="ARBA00040865"/>
    </source>
</evidence>
<comment type="function">
    <text evidence="11">2-oxoadipate dehydrogenase (E1a) component of the 2-oxoadipate dehydrogenase complex (OADHC). Participates in the first step, rate limiting for the overall conversion of 2-oxoadipate (alpha-ketoadipate) to glutaryl-CoA and CO(2) catalyzed by the whole OADHC. Catalyzes the irreversible decarboxylation of 2-oxoadipate via the thiamine diphosphate (ThDP) cofactor and subsequent transfer of the decarboxylated acyl intermediate on an oxidized dihydrolipoyl group that is covalently amidated to the E2 enzyme (dihydrolipoyllysine-residue succinyltransferase or DLST). Can catalyze the decarboxylation of 2-oxoglutarate in vitro, but at a much lower rate than 2-oxoadipate. Responsible for the last step of L-lysine, L-hydroxylysine and L-tryptophan catabolism with the common product being 2-oxoadipate.</text>
</comment>
<dbReference type="InterPro" id="IPR001017">
    <property type="entry name" value="DH_E1"/>
</dbReference>
<evidence type="ECO:0000256" key="12">
    <source>
        <dbReference type="ARBA" id="ARBA00051440"/>
    </source>
</evidence>
<dbReference type="InterPro" id="IPR031717">
    <property type="entry name" value="ODO-1/KGD_C"/>
</dbReference>
<dbReference type="InterPro" id="IPR011603">
    <property type="entry name" value="2oxoglutarate_DH_E1"/>
</dbReference>
<dbReference type="Pfam" id="PF00676">
    <property type="entry name" value="E1_dh"/>
    <property type="match status" value="1"/>
</dbReference>
<dbReference type="GO" id="GO:0030976">
    <property type="term" value="F:thiamine pyrophosphate binding"/>
    <property type="evidence" value="ECO:0007669"/>
    <property type="project" value="InterPro"/>
</dbReference>
<evidence type="ECO:0000313" key="15">
    <source>
        <dbReference type="Proteomes" id="UP000472277"/>
    </source>
</evidence>
<reference evidence="14" key="2">
    <citation type="submission" date="2025-09" db="UniProtKB">
        <authorList>
            <consortium name="Ensembl"/>
        </authorList>
    </citation>
    <scope>IDENTIFICATION</scope>
</reference>
<reference evidence="14" key="1">
    <citation type="submission" date="2025-08" db="UniProtKB">
        <authorList>
            <consortium name="Ensembl"/>
        </authorList>
    </citation>
    <scope>IDENTIFICATION</scope>
</reference>
<evidence type="ECO:0000256" key="5">
    <source>
        <dbReference type="ARBA" id="ARBA00023052"/>
    </source>
</evidence>
<dbReference type="Pfam" id="PF02779">
    <property type="entry name" value="Transket_pyr"/>
    <property type="match status" value="1"/>
</dbReference>
<organism evidence="14 15">
    <name type="scientific">Salmo trutta</name>
    <name type="common">Brown trout</name>
    <dbReference type="NCBI Taxonomy" id="8032"/>
    <lineage>
        <taxon>Eukaryota</taxon>
        <taxon>Metazoa</taxon>
        <taxon>Chordata</taxon>
        <taxon>Craniata</taxon>
        <taxon>Vertebrata</taxon>
        <taxon>Euteleostomi</taxon>
        <taxon>Actinopterygii</taxon>
        <taxon>Neopterygii</taxon>
        <taxon>Teleostei</taxon>
        <taxon>Protacanthopterygii</taxon>
        <taxon>Salmoniformes</taxon>
        <taxon>Salmonidae</taxon>
        <taxon>Salmoninae</taxon>
        <taxon>Salmo</taxon>
    </lineage>
</organism>
<dbReference type="SUPFAM" id="SSF52518">
    <property type="entry name" value="Thiamin diphosphate-binding fold (THDP-binding)"/>
    <property type="match status" value="2"/>
</dbReference>
<keyword evidence="3" id="KW-0809">Transit peptide</keyword>
<sequence length="801" mass="89012">MLVIDYGYPPTPRFIQIKMDSPPSVYTDHGLARLVEAYRAHGHKAAKINPLLPDDPVEDSVPEINMLTGTVQGPLNTSGLRHFGKAEASVEEVIGYLEESYCGRISIETSQLTSLEEREWLADRFEQLKKEMFTAEERKKLAKLMLESQEFDHFLATKFSTVKRYGGEGAESMMGVFYEMFRLSAHSGVTDIVMGMPHRGRLNLLTGLLQFPPEVHGDASFSGQGIVPETFTISLLPHFRVGGSIHLIVNNQVGYTTPSARGRSSLYCSDVGKMVGCAVIHVNGDDAEEVVRATRLAVEYQRRFRKDVILDLLCYRQWGHNELDEPSFTNPAMYKIIRSRKSTPDSYADQLISEGLMTEEERVAIRTAHYGMLNDKLANMILYSPPPMNLQGRWGGLEEPQARVTHWDTGVPAPLLQYVGAKSVEVPEGVQLHSHLGKMHVAGRLAKVEKGANLDWSTAEAMAFGSLLCQGFNIRISGQDVGRGTFSQRHAMIVCQDTNDMYIPLNHIDPEQKGFMEVCNSALSEEAVLGFEYGMAIAQPKLLPVWEAQFGDFFNGAQIIFDTFISGGEAKWLLQCGMVILLPHGYDGAGPEHSSCRIERFLQLCDSKEEGVDGDNINMGVVNPTTPAQYFHLLRRQMIRNFRKPLIVAGPKTLLRFSGATSSLADMAPGTYFKPVIGDPSVTPASVQRVVVCSGKHYYSLLKQRETSAATQTTALIRLEELCPFPLEALQQELNKYTNFVWSQEEPQNMGPWSFVAPRFEKQLACKLRLVSRPALPAPAVGIGALHQQQNEAVLTATFSS</sequence>
<keyword evidence="4" id="KW-0560">Oxidoreductase</keyword>